<proteinExistence type="inferred from homology"/>
<evidence type="ECO:0000256" key="2">
    <source>
        <dbReference type="ARBA" id="ARBA00022630"/>
    </source>
</evidence>
<keyword evidence="2 5" id="KW-0285">Flavoprotein</keyword>
<dbReference type="PANTHER" id="PTHR43425">
    <property type="entry name" value="OXYGEN-INSENSITIVE NADPH NITROREDUCTASE"/>
    <property type="match status" value="1"/>
</dbReference>
<comment type="caution">
    <text evidence="7">The sequence shown here is derived from an EMBL/GenBank/DDBJ whole genome shotgun (WGS) entry which is preliminary data.</text>
</comment>
<dbReference type="InterPro" id="IPR000415">
    <property type="entry name" value="Nitroreductase-like"/>
</dbReference>
<feature type="domain" description="Nitroreductase" evidence="6">
    <location>
        <begin position="34"/>
        <end position="188"/>
    </location>
</feature>
<sequence>MNMTSANQLLNHRYGNGNFNSDVPWNDTLETLLSHRSIRGYLGNSLPSGTLEILIAAAQSASTSSNLQTWSVIAVENTDRKQQLSQLANNQPHIRQCPLFLVWLADLARLAHIAEERGLPHEGLDYLEMFLMAALDTALAAQNAVVAAESLGLGTVYIGALRNNPLEVARLLNLPSHVVAIFGLCVGYADPVINVDIKPRLPQSVVLHRENYQLQTQNEGIARYNQVMEEFYSSQNMNVPGDWSEHSSKRVANANSLTGRQNLREILTKLGFQLR</sequence>
<evidence type="ECO:0000313" key="7">
    <source>
        <dbReference type="EMBL" id="OSO89229.1"/>
    </source>
</evidence>
<dbReference type="EMBL" id="NBYN01000058">
    <property type="protein sequence ID" value="OSO89229.1"/>
    <property type="molecule type" value="Genomic_DNA"/>
</dbReference>
<organism evidence="7 8">
    <name type="scientific">Cylindrospermopsis raciborskii CENA303</name>
    <dbReference type="NCBI Taxonomy" id="1170769"/>
    <lineage>
        <taxon>Bacteria</taxon>
        <taxon>Bacillati</taxon>
        <taxon>Cyanobacteriota</taxon>
        <taxon>Cyanophyceae</taxon>
        <taxon>Nostocales</taxon>
        <taxon>Aphanizomenonaceae</taxon>
        <taxon>Cylindrospermopsis</taxon>
    </lineage>
</organism>
<accession>A0A1X4G3Z6</accession>
<evidence type="ECO:0000256" key="1">
    <source>
        <dbReference type="ARBA" id="ARBA00008366"/>
    </source>
</evidence>
<evidence type="ECO:0000256" key="3">
    <source>
        <dbReference type="ARBA" id="ARBA00022643"/>
    </source>
</evidence>
<dbReference type="SUPFAM" id="SSF55469">
    <property type="entry name" value="FMN-dependent nitroreductase-like"/>
    <property type="match status" value="1"/>
</dbReference>
<dbReference type="InterPro" id="IPR029479">
    <property type="entry name" value="Nitroreductase"/>
</dbReference>
<protein>
    <submittedName>
        <fullName evidence="7">NADPH-dependent oxidoreductase</fullName>
    </submittedName>
</protein>
<name>A0A1X4G3Z6_9CYAN</name>
<dbReference type="InterPro" id="IPR016446">
    <property type="entry name" value="Flavin_OxRdtase_Frp"/>
</dbReference>
<keyword evidence="3 5" id="KW-0288">FMN</keyword>
<dbReference type="Gene3D" id="3.40.109.10">
    <property type="entry name" value="NADH Oxidase"/>
    <property type="match status" value="1"/>
</dbReference>
<dbReference type="PIRSF" id="PIRSF005426">
    <property type="entry name" value="Frp"/>
    <property type="match status" value="1"/>
</dbReference>
<evidence type="ECO:0000259" key="6">
    <source>
        <dbReference type="Pfam" id="PF00881"/>
    </source>
</evidence>
<dbReference type="PANTHER" id="PTHR43425:SF2">
    <property type="entry name" value="OXYGEN-INSENSITIVE NADPH NITROREDUCTASE"/>
    <property type="match status" value="1"/>
</dbReference>
<dbReference type="AlphaFoldDB" id="A0A1X4G3Z6"/>
<dbReference type="CDD" id="cd02146">
    <property type="entry name" value="NfsA-like"/>
    <property type="match status" value="1"/>
</dbReference>
<keyword evidence="5" id="KW-0521">NADP</keyword>
<reference evidence="8" key="1">
    <citation type="submission" date="2017-04" db="EMBL/GenBank/DDBJ databases">
        <authorList>
            <person name="Abreu V.A."/>
            <person name="Popin R.V."/>
            <person name="Rigonato J."/>
            <person name="Andreote A.P."/>
            <person name="Schaker P.C."/>
            <person name="Hoff-Risseti C."/>
            <person name="Alvarenga D.O."/>
            <person name="Varani A.M."/>
            <person name="Fiore M.F."/>
        </authorList>
    </citation>
    <scope>NUCLEOTIDE SEQUENCE [LARGE SCALE GENOMIC DNA]</scope>
    <source>
        <strain evidence="8">CENA303</strain>
    </source>
</reference>
<keyword evidence="4 5" id="KW-0560">Oxidoreductase</keyword>
<evidence type="ECO:0000256" key="5">
    <source>
        <dbReference type="PIRNR" id="PIRNR005426"/>
    </source>
</evidence>
<comment type="similarity">
    <text evidence="1 5">Belongs to the flavin oxidoreductase frp family.</text>
</comment>
<dbReference type="GO" id="GO:0016491">
    <property type="term" value="F:oxidoreductase activity"/>
    <property type="evidence" value="ECO:0007669"/>
    <property type="project" value="UniProtKB-UniRule"/>
</dbReference>
<evidence type="ECO:0000256" key="4">
    <source>
        <dbReference type="ARBA" id="ARBA00023002"/>
    </source>
</evidence>
<dbReference type="Pfam" id="PF00881">
    <property type="entry name" value="Nitroreductase"/>
    <property type="match status" value="1"/>
</dbReference>
<evidence type="ECO:0000313" key="8">
    <source>
        <dbReference type="Proteomes" id="UP000192997"/>
    </source>
</evidence>
<dbReference type="Proteomes" id="UP000192997">
    <property type="component" value="Unassembled WGS sequence"/>
</dbReference>
<gene>
    <name evidence="7" type="ORF">B7O87_13490</name>
</gene>